<comment type="subcellular location">
    <subcellularLocation>
        <location evidence="1">Endomembrane system</location>
    </subcellularLocation>
</comment>
<feature type="compositionally biased region" description="Basic and acidic residues" evidence="5">
    <location>
        <begin position="304"/>
        <end position="315"/>
    </location>
</feature>
<evidence type="ECO:0000256" key="1">
    <source>
        <dbReference type="ARBA" id="ARBA00004308"/>
    </source>
</evidence>
<dbReference type="RefSeq" id="XP_020074058.1">
    <property type="nucleotide sequence ID" value="XM_020219424.1"/>
</dbReference>
<dbReference type="InterPro" id="IPR026825">
    <property type="entry name" value="Vac14"/>
</dbReference>
<feature type="transmembrane region" description="Helical" evidence="6">
    <location>
        <begin position="66"/>
        <end position="88"/>
    </location>
</feature>
<evidence type="ECO:0000313" key="8">
    <source>
        <dbReference type="EMBL" id="ODV64991.1"/>
    </source>
</evidence>
<keyword evidence="3" id="KW-0677">Repeat</keyword>
<name>A0A1E4RCM6_9ASCO</name>
<evidence type="ECO:0000313" key="9">
    <source>
        <dbReference type="Proteomes" id="UP000095085"/>
    </source>
</evidence>
<dbReference type="InterPro" id="IPR021841">
    <property type="entry name" value="VAC14_Fig4p-bd"/>
</dbReference>
<reference evidence="9" key="1">
    <citation type="submission" date="2016-05" db="EMBL/GenBank/DDBJ databases">
        <title>Comparative genomics of biotechnologically important yeasts.</title>
        <authorList>
            <consortium name="DOE Joint Genome Institute"/>
            <person name="Riley R."/>
            <person name="Haridas S."/>
            <person name="Wolfe K.H."/>
            <person name="Lopes M.R."/>
            <person name="Hittinger C.T."/>
            <person name="Goker M."/>
            <person name="Salamov A."/>
            <person name="Wisecaver J."/>
            <person name="Long T.M."/>
            <person name="Aerts A.L."/>
            <person name="Barry K."/>
            <person name="Choi C."/>
            <person name="Clum A."/>
            <person name="Coughlan A.Y."/>
            <person name="Deshpande S."/>
            <person name="Douglass A.P."/>
            <person name="Hanson S.J."/>
            <person name="Klenk H.-P."/>
            <person name="Labutti K."/>
            <person name="Lapidus A."/>
            <person name="Lindquist E."/>
            <person name="Lipzen A."/>
            <person name="Meier-Kolthoff J.P."/>
            <person name="Ohm R.A."/>
            <person name="Otillar R.P."/>
            <person name="Pangilinan J."/>
            <person name="Peng Y."/>
            <person name="Rokas A."/>
            <person name="Rosa C.A."/>
            <person name="Scheuner C."/>
            <person name="Sibirny A.A."/>
            <person name="Slot J.C."/>
            <person name="Stielow J.B."/>
            <person name="Sun H."/>
            <person name="Kurtzman C.P."/>
            <person name="Blackwell M."/>
            <person name="Grigoriev I.V."/>
            <person name="Jeffries T.W."/>
        </authorList>
    </citation>
    <scope>NUCLEOTIDE SEQUENCE [LARGE SCALE GENOMIC DNA]</scope>
    <source>
        <strain evidence="9">NRRL Y-1933</strain>
    </source>
</reference>
<dbReference type="InterPro" id="IPR011989">
    <property type="entry name" value="ARM-like"/>
</dbReference>
<evidence type="ECO:0000259" key="7">
    <source>
        <dbReference type="Pfam" id="PF11916"/>
    </source>
</evidence>
<keyword evidence="6" id="KW-0812">Transmembrane</keyword>
<organism evidence="8 9">
    <name type="scientific">Hyphopichia burtonii NRRL Y-1933</name>
    <dbReference type="NCBI Taxonomy" id="984485"/>
    <lineage>
        <taxon>Eukaryota</taxon>
        <taxon>Fungi</taxon>
        <taxon>Dikarya</taxon>
        <taxon>Ascomycota</taxon>
        <taxon>Saccharomycotina</taxon>
        <taxon>Pichiomycetes</taxon>
        <taxon>Debaryomycetaceae</taxon>
        <taxon>Hyphopichia</taxon>
    </lineage>
</organism>
<gene>
    <name evidence="8" type="ORF">HYPBUDRAFT_130321</name>
</gene>
<dbReference type="Gene3D" id="1.25.10.10">
    <property type="entry name" value="Leucine-rich Repeat Variant"/>
    <property type="match status" value="1"/>
</dbReference>
<keyword evidence="6" id="KW-1133">Transmembrane helix</keyword>
<protein>
    <submittedName>
        <fullName evidence="8">ARM repeat-containing protein</fullName>
    </submittedName>
</protein>
<dbReference type="PANTHER" id="PTHR16023:SF0">
    <property type="entry name" value="PROTEIN VAC14 HOMOLOG"/>
    <property type="match status" value="1"/>
</dbReference>
<proteinExistence type="inferred from homology"/>
<comment type="similarity">
    <text evidence="2">Belongs to the VAC14 family.</text>
</comment>
<dbReference type="Pfam" id="PF11916">
    <property type="entry name" value="Vac14_Fig4_bd"/>
    <property type="match status" value="1"/>
</dbReference>
<dbReference type="GO" id="GO:0000329">
    <property type="term" value="C:fungal-type vacuole membrane"/>
    <property type="evidence" value="ECO:0007669"/>
    <property type="project" value="TreeGrafter"/>
</dbReference>
<dbReference type="STRING" id="984485.A0A1E4RCM6"/>
<feature type="domain" description="Vacuolar protein 14 C-terminal Fig4-binding" evidence="7">
    <location>
        <begin position="641"/>
        <end position="821"/>
    </location>
</feature>
<evidence type="ECO:0000256" key="2">
    <source>
        <dbReference type="ARBA" id="ARBA00010225"/>
    </source>
</evidence>
<keyword evidence="4 6" id="KW-0472">Membrane</keyword>
<accession>A0A1E4RCM6</accession>
<dbReference type="Proteomes" id="UP000095085">
    <property type="component" value="Unassembled WGS sequence"/>
</dbReference>
<dbReference type="GO" id="GO:0010008">
    <property type="term" value="C:endosome membrane"/>
    <property type="evidence" value="ECO:0007669"/>
    <property type="project" value="TreeGrafter"/>
</dbReference>
<evidence type="ECO:0000256" key="6">
    <source>
        <dbReference type="SAM" id="Phobius"/>
    </source>
</evidence>
<keyword evidence="9" id="KW-1185">Reference proteome</keyword>
<dbReference type="SUPFAM" id="SSF48371">
    <property type="entry name" value="ARM repeat"/>
    <property type="match status" value="1"/>
</dbReference>
<dbReference type="Pfam" id="PF12755">
    <property type="entry name" value="Vac14_Fab1_bd"/>
    <property type="match status" value="1"/>
</dbReference>
<dbReference type="GO" id="GO:0006661">
    <property type="term" value="P:phosphatidylinositol biosynthetic process"/>
    <property type="evidence" value="ECO:0007669"/>
    <property type="project" value="InterPro"/>
</dbReference>
<dbReference type="InterPro" id="IPR016024">
    <property type="entry name" value="ARM-type_fold"/>
</dbReference>
<evidence type="ECO:0000256" key="3">
    <source>
        <dbReference type="ARBA" id="ARBA00022737"/>
    </source>
</evidence>
<dbReference type="AlphaFoldDB" id="A0A1E4RCM6"/>
<feature type="region of interest" description="Disordered" evidence="5">
    <location>
        <begin position="304"/>
        <end position="329"/>
    </location>
</feature>
<dbReference type="PANTHER" id="PTHR16023">
    <property type="entry name" value="TAX1 BINDING PROTEIN-RELATED"/>
    <property type="match status" value="1"/>
</dbReference>
<evidence type="ECO:0000256" key="5">
    <source>
        <dbReference type="SAM" id="MobiDB-lite"/>
    </source>
</evidence>
<evidence type="ECO:0000256" key="4">
    <source>
        <dbReference type="ARBA" id="ARBA00023136"/>
    </source>
</evidence>
<dbReference type="GO" id="GO:0070772">
    <property type="term" value="C:PAS complex"/>
    <property type="evidence" value="ECO:0007669"/>
    <property type="project" value="InterPro"/>
</dbReference>
<dbReference type="GeneID" id="30993974"/>
<sequence>MNENKILDAALIKDLSNHIYEKRKATAFQIEGLTKSAFQRNDSETISKIITELTDLIDGGSSSAKMGAITALGSVSIALGSFAIAFFLNDIIKPIFATFNDTDARVRYYACESLYNIAKIARGEILSYFNEIFDILCILVTDTVSSVKNAADILDRLIKDIVSAKSTNYVSILQQQEHANNEIKSNVVDSQGVAIQVNQIQDVQKAFSLPRFIPTLLERMYTTDPFAKKFLIGWMELFDDIPSLELITFVPNLLEPLIKFLMNKCPSDVRIETQNLLNNFLKEIKTISKVKFEVKKRQMISELEKKHEKAKHQSQEEAESSPTPEDLSEDIKDIELKAGDEHSIKSNDTTLIRKNENNDEAIVDSDSYSDDGSIFLSGQDIFIDFPKIFDILLSFLRVPGENPNVKLNDLSLESHETYTEIELTVIKWLQEILLMSPTSFVKYLPDCISVTLKNISITDNNKDFDLRNQLLKFNISLQDFIINLNERGDSEGKSSHDEVVSNKDDIVINVNEIHGLNKEVYEEFLEVYLNKTFRGIMHECLTCANEFARLTLIDWLIFLYSKIPSSFLKVISNEEKSPETKDSFDFTALLKSSADASNEVILKVLHFLSQISETNQDFFKEFMIKLVKFVESEGSVAASSLSRSKIEFIIRKLCVTLSSEKIYKSISEVLALYETEKLEFLNMMVVTLNNILLTSHELAGFRKKLKNLDVYKLEDWSLFATLFQSWCHSPPSALSLCLFTSNYELAYLIIKNLADLEVTFQLLTQLDVLVQLLETPIFLKLRLQLLEPEKNPHLYKTLYGILMILPQSTTFTTLKNRLSSISLVNNTNNPGLTGPLSTPVTTPGANTTPNNQLSIKKKRNYEMIEKFSTIREAHDNYHLEGKLKDSYYNGFIPPARSDTQHQLTN</sequence>
<dbReference type="EMBL" id="KV454546">
    <property type="protein sequence ID" value="ODV64991.1"/>
    <property type="molecule type" value="Genomic_DNA"/>
</dbReference>
<dbReference type="OrthoDB" id="5574975at2759"/>